<protein>
    <submittedName>
        <fullName evidence="5">497_t:CDS:1</fullName>
    </submittedName>
</protein>
<dbReference type="OrthoDB" id="2019572at2759"/>
<dbReference type="PROSITE" id="PS51450">
    <property type="entry name" value="LRR"/>
    <property type="match status" value="1"/>
</dbReference>
<evidence type="ECO:0000259" key="4">
    <source>
        <dbReference type="Pfam" id="PF07250"/>
    </source>
</evidence>
<dbReference type="Pfam" id="PF07250">
    <property type="entry name" value="Glyoxal_oxid_N"/>
    <property type="match status" value="1"/>
</dbReference>
<dbReference type="Gene3D" id="2.60.40.10">
    <property type="entry name" value="Immunoglobulins"/>
    <property type="match status" value="1"/>
</dbReference>
<dbReference type="SUPFAM" id="SSF81296">
    <property type="entry name" value="E set domains"/>
    <property type="match status" value="1"/>
</dbReference>
<dbReference type="Gene3D" id="2.130.10.80">
    <property type="entry name" value="Galactose oxidase/kelch, beta-propeller"/>
    <property type="match status" value="1"/>
</dbReference>
<dbReference type="Pfam" id="PF14580">
    <property type="entry name" value="LRR_9"/>
    <property type="match status" value="1"/>
</dbReference>
<reference evidence="5" key="1">
    <citation type="submission" date="2021-06" db="EMBL/GenBank/DDBJ databases">
        <authorList>
            <person name="Kallberg Y."/>
            <person name="Tangrot J."/>
            <person name="Rosling A."/>
        </authorList>
    </citation>
    <scope>NUCLEOTIDE SEQUENCE</scope>
    <source>
        <strain evidence="5">BR232B</strain>
    </source>
</reference>
<dbReference type="InterPro" id="IPR009880">
    <property type="entry name" value="Glyoxal_oxidase_N"/>
</dbReference>
<dbReference type="EMBL" id="CAJVPI010001402">
    <property type="protein sequence ID" value="CAG8611014.1"/>
    <property type="molecule type" value="Genomic_DNA"/>
</dbReference>
<accession>A0A9N9GLR4</accession>
<dbReference type="InterPro" id="IPR032675">
    <property type="entry name" value="LRR_dom_sf"/>
</dbReference>
<name>A0A9N9GLR4_9GLOM</name>
<dbReference type="InterPro" id="IPR001611">
    <property type="entry name" value="Leu-rich_rpt"/>
</dbReference>
<gene>
    <name evidence="5" type="ORF">PBRASI_LOCUS8167</name>
</gene>
<organism evidence="5 6">
    <name type="scientific">Paraglomus brasilianum</name>
    <dbReference type="NCBI Taxonomy" id="144538"/>
    <lineage>
        <taxon>Eukaryota</taxon>
        <taxon>Fungi</taxon>
        <taxon>Fungi incertae sedis</taxon>
        <taxon>Mucoromycota</taxon>
        <taxon>Glomeromycotina</taxon>
        <taxon>Glomeromycetes</taxon>
        <taxon>Paraglomerales</taxon>
        <taxon>Paraglomeraceae</taxon>
        <taxon>Paraglomus</taxon>
    </lineage>
</organism>
<dbReference type="InterPro" id="IPR003591">
    <property type="entry name" value="Leu-rich_rpt_typical-subtyp"/>
</dbReference>
<proteinExistence type="predicted"/>
<dbReference type="PANTHER" id="PTHR32208:SF21">
    <property type="entry name" value="LOW QUALITY PROTEIN: ALDEHYDE OXIDASE GLOX-LIKE"/>
    <property type="match status" value="1"/>
</dbReference>
<evidence type="ECO:0000313" key="5">
    <source>
        <dbReference type="EMBL" id="CAG8611014.1"/>
    </source>
</evidence>
<dbReference type="AlphaFoldDB" id="A0A9N9GLR4"/>
<dbReference type="SUPFAM" id="SSF52058">
    <property type="entry name" value="L domain-like"/>
    <property type="match status" value="1"/>
</dbReference>
<dbReference type="Gene3D" id="3.80.10.10">
    <property type="entry name" value="Ribonuclease Inhibitor"/>
    <property type="match status" value="1"/>
</dbReference>
<dbReference type="SUPFAM" id="SSF50965">
    <property type="entry name" value="Galactose oxidase, central domain"/>
    <property type="match status" value="1"/>
</dbReference>
<evidence type="ECO:0000256" key="1">
    <source>
        <dbReference type="ARBA" id="ARBA00022614"/>
    </source>
</evidence>
<dbReference type="SMART" id="SM00369">
    <property type="entry name" value="LRR_TYP"/>
    <property type="match status" value="2"/>
</dbReference>
<feature type="signal peptide" evidence="3">
    <location>
        <begin position="1"/>
        <end position="23"/>
    </location>
</feature>
<evidence type="ECO:0000313" key="6">
    <source>
        <dbReference type="Proteomes" id="UP000789739"/>
    </source>
</evidence>
<dbReference type="InterPro" id="IPR011043">
    <property type="entry name" value="Gal_Oxase/kelch_b-propeller"/>
</dbReference>
<keyword evidence="6" id="KW-1185">Reference proteome</keyword>
<dbReference type="Proteomes" id="UP000789739">
    <property type="component" value="Unassembled WGS sequence"/>
</dbReference>
<keyword evidence="3" id="KW-0732">Signal</keyword>
<feature type="domain" description="Glyoxal oxidase N-terminal" evidence="4">
    <location>
        <begin position="63"/>
        <end position="423"/>
    </location>
</feature>
<sequence>MKTSTGLLITIVVLLAIATFVSAQGHWEVVGLTGVTAMHAVLTAPNKVLIIDKAEQNPNATLPDGTTGWSCEYSLDTNTYRVLPLKTNTFCSAGAFLGNGTFLSTAGSYAVTANNINAQDGYTGIRLFQPCQDDSCWWIELPTPLSSHRWYNTMAALPDGRVIDVGGSTVATGVNSAAKNNPTYEIYSSTGTSNASPLQFLVDTLPYNLYPFVHVISDGYYQGYLFIFANKQSVIYDINQNQIFKKLPDIPGAVRSYPLTASCVYLPMTYENNYNPEILICGGQTQADTASPADNTCGRINLGDVEPAWDMDDFGGQARLMSDSVILPDGTVVFLNGAATGIAGYSKADNPVFFPVAYNMNAPKGQRWTRYAATTIARMYHSVAMLIPDGTIWVAGSNPNDTPKFAGAGFLTEYRAEKFTPPYLETSTPRITITSFAGSTNINKAPISVQYNAKYEIIFTLANGAKPGALSATLIHNGFTTHSQTMSIRSIKLQLDPMTTKADGSYAVNVWMPPNSFIVPPGPQYVYLLNDGVPGMMADQNDTIDITDNDIRVLGNFPLLPRLRRLLLANNRITRIDPQLAEYLPNLNTVVLTNNNISELSELEPLGGLRKLQYLSLLDNPVTRKKHYRSYVIWKVPCVRVLDFKRVRKAEREEAQKLFVTADGLESSLAKSISETAAKTFEPGEGIIPPMNKSNVPIHGTTTSEDQNKIKEAIKNAKTLDEVARLEKLLQSDPYINEDAFVTNKCSRNRN</sequence>
<dbReference type="PANTHER" id="PTHR32208">
    <property type="entry name" value="SECRETED PROTEIN-RELATED"/>
    <property type="match status" value="1"/>
</dbReference>
<evidence type="ECO:0000256" key="2">
    <source>
        <dbReference type="ARBA" id="ARBA00022737"/>
    </source>
</evidence>
<dbReference type="InterPro" id="IPR037293">
    <property type="entry name" value="Gal_Oxidase_central_sf"/>
</dbReference>
<keyword evidence="2" id="KW-0677">Repeat</keyword>
<comment type="caution">
    <text evidence="5">The sequence shown here is derived from an EMBL/GenBank/DDBJ whole genome shotgun (WGS) entry which is preliminary data.</text>
</comment>
<feature type="chain" id="PRO_5040306976" evidence="3">
    <location>
        <begin position="24"/>
        <end position="751"/>
    </location>
</feature>
<evidence type="ECO:0000256" key="3">
    <source>
        <dbReference type="SAM" id="SignalP"/>
    </source>
</evidence>
<keyword evidence="1" id="KW-0433">Leucine-rich repeat</keyword>
<dbReference type="InterPro" id="IPR014756">
    <property type="entry name" value="Ig_E-set"/>
</dbReference>
<dbReference type="InterPro" id="IPR013783">
    <property type="entry name" value="Ig-like_fold"/>
</dbReference>